<gene>
    <name evidence="1" type="ORF">OJ1115_A05.24</name>
    <name evidence="2" type="ORF">OSJNBa0016D04.5</name>
</gene>
<evidence type="ECO:0000313" key="3">
    <source>
        <dbReference type="Proteomes" id="UP000000763"/>
    </source>
</evidence>
<evidence type="ECO:0000313" key="1">
    <source>
        <dbReference type="EMBL" id="BAD27642.1"/>
    </source>
</evidence>
<dbReference type="AlphaFoldDB" id="Q6EPV9"/>
<reference evidence="3" key="3">
    <citation type="journal article" date="2005" name="Nature">
        <title>The map-based sequence of the rice genome.</title>
        <authorList>
            <consortium name="International rice genome sequencing project (IRGSP)"/>
            <person name="Matsumoto T."/>
            <person name="Wu J."/>
            <person name="Kanamori H."/>
            <person name="Katayose Y."/>
            <person name="Fujisawa M."/>
            <person name="Namiki N."/>
            <person name="Mizuno H."/>
            <person name="Yamamoto K."/>
            <person name="Antonio B.A."/>
            <person name="Baba T."/>
            <person name="Sakata K."/>
            <person name="Nagamura Y."/>
            <person name="Aoki H."/>
            <person name="Arikawa K."/>
            <person name="Arita K."/>
            <person name="Bito T."/>
            <person name="Chiden Y."/>
            <person name="Fujitsuka N."/>
            <person name="Fukunaka R."/>
            <person name="Hamada M."/>
            <person name="Harada C."/>
            <person name="Hayashi A."/>
            <person name="Hijishita S."/>
            <person name="Honda M."/>
            <person name="Hosokawa S."/>
            <person name="Ichikawa Y."/>
            <person name="Idonuma A."/>
            <person name="Iijima M."/>
            <person name="Ikeda M."/>
            <person name="Ikeno M."/>
            <person name="Ito K."/>
            <person name="Ito S."/>
            <person name="Ito T."/>
            <person name="Ito Y."/>
            <person name="Ito Y."/>
            <person name="Iwabuchi A."/>
            <person name="Kamiya K."/>
            <person name="Karasawa W."/>
            <person name="Kurita K."/>
            <person name="Katagiri S."/>
            <person name="Kikuta A."/>
            <person name="Kobayashi H."/>
            <person name="Kobayashi N."/>
            <person name="Machita K."/>
            <person name="Maehara T."/>
            <person name="Masukawa M."/>
            <person name="Mizubayashi T."/>
            <person name="Mukai Y."/>
            <person name="Nagasaki H."/>
            <person name="Nagata Y."/>
            <person name="Naito S."/>
            <person name="Nakashima M."/>
            <person name="Nakama Y."/>
            <person name="Nakamichi Y."/>
            <person name="Nakamura M."/>
            <person name="Meguro A."/>
            <person name="Negishi M."/>
            <person name="Ohta I."/>
            <person name="Ohta T."/>
            <person name="Okamoto M."/>
            <person name="Ono N."/>
            <person name="Saji S."/>
            <person name="Sakaguchi M."/>
            <person name="Sakai K."/>
            <person name="Shibata M."/>
            <person name="Shimokawa T."/>
            <person name="Song J."/>
            <person name="Takazaki Y."/>
            <person name="Terasawa K."/>
            <person name="Tsugane M."/>
            <person name="Tsuji K."/>
            <person name="Ueda S."/>
            <person name="Waki K."/>
            <person name="Yamagata H."/>
            <person name="Yamamoto M."/>
            <person name="Yamamoto S."/>
            <person name="Yamane H."/>
            <person name="Yoshiki S."/>
            <person name="Yoshihara R."/>
            <person name="Yukawa K."/>
            <person name="Zhong H."/>
            <person name="Yano M."/>
            <person name="Yuan Q."/>
            <person name="Ouyang S."/>
            <person name="Liu J."/>
            <person name="Jones K.M."/>
            <person name="Gansberger K."/>
            <person name="Moffat K."/>
            <person name="Hill J."/>
            <person name="Bera J."/>
            <person name="Fadrosh D."/>
            <person name="Jin S."/>
            <person name="Johri S."/>
            <person name="Kim M."/>
            <person name="Overton L."/>
            <person name="Reardon M."/>
            <person name="Tsitrin T."/>
            <person name="Vuong H."/>
            <person name="Weaver B."/>
            <person name="Ciecko A."/>
            <person name="Tallon L."/>
            <person name="Jackson J."/>
            <person name="Pai G."/>
            <person name="Aken S.V."/>
            <person name="Utterback T."/>
            <person name="Reidmuller S."/>
            <person name="Feldblyum T."/>
            <person name="Hsiao J."/>
            <person name="Zismann V."/>
            <person name="Iobst S."/>
            <person name="de Vazeille A.R."/>
            <person name="Buell C.R."/>
            <person name="Ying K."/>
            <person name="Li Y."/>
            <person name="Lu T."/>
            <person name="Huang Y."/>
            <person name="Zhao Q."/>
            <person name="Feng Q."/>
            <person name="Zhang L."/>
            <person name="Zhu J."/>
            <person name="Weng Q."/>
            <person name="Mu J."/>
            <person name="Lu Y."/>
            <person name="Fan D."/>
            <person name="Liu Y."/>
            <person name="Guan J."/>
            <person name="Zhang Y."/>
            <person name="Yu S."/>
            <person name="Liu X."/>
            <person name="Zhang Y."/>
            <person name="Hong G."/>
            <person name="Han B."/>
            <person name="Choisne N."/>
            <person name="Demange N."/>
            <person name="Orjeda G."/>
            <person name="Samain S."/>
            <person name="Cattolico L."/>
            <person name="Pelletier E."/>
            <person name="Couloux A."/>
            <person name="Segurens B."/>
            <person name="Wincker P."/>
            <person name="D'Hont A."/>
            <person name="Scarpelli C."/>
            <person name="Weissenbach J."/>
            <person name="Salanoubat M."/>
            <person name="Quetier F."/>
            <person name="Yu Y."/>
            <person name="Kim H.R."/>
            <person name="Rambo T."/>
            <person name="Currie J."/>
            <person name="Collura K."/>
            <person name="Luo M."/>
            <person name="Yang T."/>
            <person name="Ammiraju J.S.S."/>
            <person name="Engler F."/>
            <person name="Soderlund C."/>
            <person name="Wing R.A."/>
            <person name="Palmer L.E."/>
            <person name="de la Bastide M."/>
            <person name="Spiegel L."/>
            <person name="Nascimento L."/>
            <person name="Zutavern T."/>
            <person name="O'Shaughnessy A."/>
            <person name="Dike S."/>
            <person name="Dedhia N."/>
            <person name="Preston R."/>
            <person name="Balija V."/>
            <person name="McCombie W.R."/>
            <person name="Chow T."/>
            <person name="Chen H."/>
            <person name="Chung M."/>
            <person name="Chen C."/>
            <person name="Shaw J."/>
            <person name="Wu H."/>
            <person name="Hsiao K."/>
            <person name="Chao Y."/>
            <person name="Chu M."/>
            <person name="Cheng C."/>
            <person name="Hour A."/>
            <person name="Lee P."/>
            <person name="Lin S."/>
            <person name="Lin Y."/>
            <person name="Liou J."/>
            <person name="Liu S."/>
            <person name="Hsing Y."/>
            <person name="Raghuvanshi S."/>
            <person name="Mohanty A."/>
            <person name="Bharti A.K."/>
            <person name="Gaur A."/>
            <person name="Gupta V."/>
            <person name="Kumar D."/>
            <person name="Ravi V."/>
            <person name="Vij S."/>
            <person name="Kapur A."/>
            <person name="Khurana P."/>
            <person name="Khurana P."/>
            <person name="Khurana J.P."/>
            <person name="Tyagi A.K."/>
            <person name="Gaikwad K."/>
            <person name="Singh A."/>
            <person name="Dalal V."/>
            <person name="Srivastava S."/>
            <person name="Dixit A."/>
            <person name="Pal A.K."/>
            <person name="Ghazi I.A."/>
            <person name="Yadav M."/>
            <person name="Pandit A."/>
            <person name="Bhargava A."/>
            <person name="Sureshbabu K."/>
            <person name="Batra K."/>
            <person name="Sharma T.R."/>
            <person name="Mohapatra T."/>
            <person name="Singh N.K."/>
            <person name="Messing J."/>
            <person name="Nelson A.B."/>
            <person name="Fuks G."/>
            <person name="Kavchok S."/>
            <person name="Keizer G."/>
            <person name="Linton E."/>
            <person name="Llaca V."/>
            <person name="Song R."/>
            <person name="Tanyolac B."/>
            <person name="Young S."/>
            <person name="Ho-Il K."/>
            <person name="Hahn J.H."/>
            <person name="Sangsakoo G."/>
            <person name="Vanavichit A."/>
            <person name="de Mattos Luiz.A.T."/>
            <person name="Zimmer P.D."/>
            <person name="Malone G."/>
            <person name="Dellagostin O."/>
            <person name="de Oliveira A.C."/>
            <person name="Bevan M."/>
            <person name="Bancroft I."/>
            <person name="Minx P."/>
            <person name="Cordum H."/>
            <person name="Wilson R."/>
            <person name="Cheng Z."/>
            <person name="Jin W."/>
            <person name="Jiang J."/>
            <person name="Leong S.A."/>
            <person name="Iwama H."/>
            <person name="Gojobori T."/>
            <person name="Itoh T."/>
            <person name="Niimura Y."/>
            <person name="Fujii Y."/>
            <person name="Habara T."/>
            <person name="Sakai H."/>
            <person name="Sato Y."/>
            <person name="Wilson G."/>
            <person name="Kumar K."/>
            <person name="McCouch S."/>
            <person name="Juretic N."/>
            <person name="Hoen D."/>
            <person name="Wright S."/>
            <person name="Bruskiewich R."/>
            <person name="Bureau T."/>
            <person name="Miyao A."/>
            <person name="Hirochika H."/>
            <person name="Nishikawa T."/>
            <person name="Kadowaki K."/>
            <person name="Sugiura M."/>
            <person name="Burr B."/>
            <person name="Sasaki T."/>
        </authorList>
    </citation>
    <scope>NUCLEOTIDE SEQUENCE [LARGE SCALE GENOMIC DNA]</scope>
    <source>
        <strain evidence="3">cv. Nipponbare</strain>
    </source>
</reference>
<sequence length="66" mass="7283">MANWRDVCVVLWPIGRGIPTGSSTPEAQPLLARSRQKARHRHALLQSPHVVHQCVAYGASATRTEL</sequence>
<proteinExistence type="predicted"/>
<reference evidence="3" key="4">
    <citation type="journal article" date="2008" name="Nucleic Acids Res.">
        <title>The rice annotation project database (RAP-DB): 2008 update.</title>
        <authorList>
            <consortium name="The rice annotation project (RAP)"/>
        </authorList>
    </citation>
    <scope>GENOME REANNOTATION</scope>
    <source>
        <strain evidence="3">cv. Nipponbare</strain>
    </source>
</reference>
<evidence type="ECO:0000313" key="2">
    <source>
        <dbReference type="EMBL" id="BAD29311.1"/>
    </source>
</evidence>
<reference evidence="1" key="1">
    <citation type="submission" date="2001-08" db="EMBL/GenBank/DDBJ databases">
        <title>Oryza sativa nipponbare(GA3) genomic DNA, chromosome 2, BAC clone:OJ1115_A05.</title>
        <authorList>
            <person name="Sasaki T."/>
            <person name="Matsumoto T."/>
            <person name="Yamamoto K."/>
        </authorList>
    </citation>
    <scope>NUCLEOTIDE SEQUENCE</scope>
</reference>
<accession>Q6EPV9</accession>
<name>Q6EPV9_ORYSJ</name>
<reference evidence="2" key="2">
    <citation type="submission" date="2002-10" db="EMBL/GenBank/DDBJ databases">
        <title>Oryza sativa nipponbare(GA3) genomic DNA, chromosome 2, BAC clone:OSJNBa0016D04.</title>
        <authorList>
            <person name="Sasaki T."/>
            <person name="Matsumoto T."/>
            <person name="Katayose Y."/>
        </authorList>
    </citation>
    <scope>NUCLEOTIDE SEQUENCE</scope>
</reference>
<dbReference type="EMBL" id="AP005800">
    <property type="protein sequence ID" value="BAD29311.1"/>
    <property type="molecule type" value="Genomic_DNA"/>
</dbReference>
<dbReference type="Proteomes" id="UP000000763">
    <property type="component" value="Chromosome 2"/>
</dbReference>
<protein>
    <submittedName>
        <fullName evidence="2">Uncharacterized protein</fullName>
    </submittedName>
</protein>
<organism evidence="2 3">
    <name type="scientific">Oryza sativa subsp. japonica</name>
    <name type="common">Rice</name>
    <dbReference type="NCBI Taxonomy" id="39947"/>
    <lineage>
        <taxon>Eukaryota</taxon>
        <taxon>Viridiplantae</taxon>
        <taxon>Streptophyta</taxon>
        <taxon>Embryophyta</taxon>
        <taxon>Tracheophyta</taxon>
        <taxon>Spermatophyta</taxon>
        <taxon>Magnoliopsida</taxon>
        <taxon>Liliopsida</taxon>
        <taxon>Poales</taxon>
        <taxon>Poaceae</taxon>
        <taxon>BOP clade</taxon>
        <taxon>Oryzoideae</taxon>
        <taxon>Oryzeae</taxon>
        <taxon>Oryzinae</taxon>
        <taxon>Oryza</taxon>
        <taxon>Oryza sativa</taxon>
    </lineage>
</organism>
<dbReference type="EMBL" id="AP003999">
    <property type="protein sequence ID" value="BAD27642.1"/>
    <property type="molecule type" value="Genomic_DNA"/>
</dbReference>